<dbReference type="GO" id="GO:0051301">
    <property type="term" value="P:cell division"/>
    <property type="evidence" value="ECO:0007669"/>
    <property type="project" value="UniProtKB-KW"/>
</dbReference>
<dbReference type="Proteomes" id="UP000494165">
    <property type="component" value="Unassembled WGS sequence"/>
</dbReference>
<dbReference type="InterPro" id="IPR004367">
    <property type="entry name" value="Cyclin_C-dom"/>
</dbReference>
<comment type="caution">
    <text evidence="8">The sequence shown here is derived from an EMBL/GenBank/DDBJ whole genome shotgun (WGS) entry which is preliminary data.</text>
</comment>
<reference evidence="8 9" key="1">
    <citation type="submission" date="2020-04" db="EMBL/GenBank/DDBJ databases">
        <authorList>
            <person name="Alioto T."/>
            <person name="Alioto T."/>
            <person name="Gomez Garrido J."/>
        </authorList>
    </citation>
    <scope>NUCLEOTIDE SEQUENCE [LARGE SCALE GENOMIC DNA]</scope>
</reference>
<evidence type="ECO:0000256" key="2">
    <source>
        <dbReference type="ARBA" id="ARBA00023127"/>
    </source>
</evidence>
<evidence type="ECO:0000259" key="6">
    <source>
        <dbReference type="SMART" id="SM00385"/>
    </source>
</evidence>
<organism evidence="8 9">
    <name type="scientific">Cloeon dipterum</name>
    <dbReference type="NCBI Taxonomy" id="197152"/>
    <lineage>
        <taxon>Eukaryota</taxon>
        <taxon>Metazoa</taxon>
        <taxon>Ecdysozoa</taxon>
        <taxon>Arthropoda</taxon>
        <taxon>Hexapoda</taxon>
        <taxon>Insecta</taxon>
        <taxon>Pterygota</taxon>
        <taxon>Palaeoptera</taxon>
        <taxon>Ephemeroptera</taxon>
        <taxon>Pisciforma</taxon>
        <taxon>Baetidae</taxon>
        <taxon>Cloeon</taxon>
    </lineage>
</organism>
<feature type="domain" description="Cyclin C-terminal" evidence="7">
    <location>
        <begin position="402"/>
        <end position="526"/>
    </location>
</feature>
<evidence type="ECO:0008006" key="10">
    <source>
        <dbReference type="Google" id="ProtNLM"/>
    </source>
</evidence>
<dbReference type="GO" id="GO:0005634">
    <property type="term" value="C:nucleus"/>
    <property type="evidence" value="ECO:0007669"/>
    <property type="project" value="UniProtKB-ARBA"/>
</dbReference>
<feature type="region of interest" description="Disordered" evidence="5">
    <location>
        <begin position="211"/>
        <end position="243"/>
    </location>
</feature>
<keyword evidence="1" id="KW-0132">Cell division</keyword>
<evidence type="ECO:0000256" key="5">
    <source>
        <dbReference type="SAM" id="MobiDB-lite"/>
    </source>
</evidence>
<dbReference type="Pfam" id="PF02984">
    <property type="entry name" value="Cyclin_C"/>
    <property type="match status" value="1"/>
</dbReference>
<gene>
    <name evidence="8" type="ORF">CLODIP_2_CD01931</name>
</gene>
<keyword evidence="3" id="KW-0131">Cell cycle</keyword>
<comment type="similarity">
    <text evidence="4">Belongs to the cyclin family.</text>
</comment>
<dbReference type="InterPro" id="IPR036915">
    <property type="entry name" value="Cyclin-like_sf"/>
</dbReference>
<feature type="domain" description="Cyclin-like" evidence="6">
    <location>
        <begin position="406"/>
        <end position="498"/>
    </location>
</feature>
<dbReference type="AlphaFoldDB" id="A0A8S1CYI4"/>
<keyword evidence="9" id="KW-1185">Reference proteome</keyword>
<dbReference type="InterPro" id="IPR039361">
    <property type="entry name" value="Cyclin"/>
</dbReference>
<dbReference type="InterPro" id="IPR013763">
    <property type="entry name" value="Cyclin-like_dom"/>
</dbReference>
<dbReference type="SMART" id="SM00385">
    <property type="entry name" value="CYCLIN"/>
    <property type="match status" value="2"/>
</dbReference>
<sequence length="529" mass="60152">MMLVRVGLARKPSSRQPSNFVSYLLLSHEQARTCKRFWLSLVRFYFGCWIPHYSSKCKKNFGRSRVVDGITQPSKMSRNATSLNLPRLFRNENVQPTKKLHPVSRDDKTAKNKRKNVLSPSHMMQGLGTKRSAFADVTNGLQRLQIPSKALSINDRFKSKISAAKRQPPTIKEEVSTEEVNATLYLSALEEPEGKAQSQPEYETTLVKVPERASSAPPVSVRNKSHAKVPHIPTPHTPPRGVNDFDKETAADTSSVPEYAPYIFSYLKSREDKYSVKPNFLDQHTEITNDIRSIVVDWMVEVQETLELNHETLYLAVKNMDLYLSNPKYPNKKDPAACRPIKRTRLRLIACASMLLAAQYDERLPPPTSDWLQMCDNDFTAAELNSMQQQLFYALDFNLGAPLSYRFLRRYCRACSIDIDLLTLARYILEAALMDSQFSSESDSLMASAALWLAMCMVKAPSDKAARPDLWNEGLQHYTGYKVPNFEGLAARLNAWIRSLPKVHLKTVYSKYSHKVFRKVALIPPLADL</sequence>
<evidence type="ECO:0000256" key="1">
    <source>
        <dbReference type="ARBA" id="ARBA00022618"/>
    </source>
</evidence>
<dbReference type="FunFam" id="1.10.472.10:FF:000001">
    <property type="entry name" value="G2/mitotic-specific cyclin"/>
    <property type="match status" value="1"/>
</dbReference>
<evidence type="ECO:0000256" key="4">
    <source>
        <dbReference type="RuleBase" id="RU000383"/>
    </source>
</evidence>
<dbReference type="SMART" id="SM01332">
    <property type="entry name" value="Cyclin_C"/>
    <property type="match status" value="1"/>
</dbReference>
<evidence type="ECO:0000313" key="9">
    <source>
        <dbReference type="Proteomes" id="UP000494165"/>
    </source>
</evidence>
<dbReference type="PANTHER" id="PTHR10177">
    <property type="entry name" value="CYCLINS"/>
    <property type="match status" value="1"/>
</dbReference>
<dbReference type="OrthoDB" id="5590282at2759"/>
<evidence type="ECO:0000313" key="8">
    <source>
        <dbReference type="EMBL" id="CAB3372892.1"/>
    </source>
</evidence>
<evidence type="ECO:0000259" key="7">
    <source>
        <dbReference type="SMART" id="SM01332"/>
    </source>
</evidence>
<proteinExistence type="inferred from homology"/>
<dbReference type="Gene3D" id="1.10.472.10">
    <property type="entry name" value="Cyclin-like"/>
    <property type="match status" value="2"/>
</dbReference>
<dbReference type="InterPro" id="IPR006671">
    <property type="entry name" value="Cyclin_N"/>
</dbReference>
<dbReference type="EMBL" id="CADEPI010000077">
    <property type="protein sequence ID" value="CAB3372892.1"/>
    <property type="molecule type" value="Genomic_DNA"/>
</dbReference>
<feature type="domain" description="Cyclin-like" evidence="6">
    <location>
        <begin position="297"/>
        <end position="393"/>
    </location>
</feature>
<name>A0A8S1CYI4_9INSE</name>
<feature type="region of interest" description="Disordered" evidence="5">
    <location>
        <begin position="94"/>
        <end position="115"/>
    </location>
</feature>
<protein>
    <recommendedName>
        <fullName evidence="10">G2/mitotic-specific cyclin-B3</fullName>
    </recommendedName>
</protein>
<dbReference type="Pfam" id="PF00134">
    <property type="entry name" value="Cyclin_N"/>
    <property type="match status" value="1"/>
</dbReference>
<evidence type="ECO:0000256" key="3">
    <source>
        <dbReference type="ARBA" id="ARBA00023306"/>
    </source>
</evidence>
<keyword evidence="2 4" id="KW-0195">Cyclin</keyword>
<accession>A0A8S1CYI4</accession>
<dbReference type="SUPFAM" id="SSF47954">
    <property type="entry name" value="Cyclin-like"/>
    <property type="match status" value="2"/>
</dbReference>